<dbReference type="Gene3D" id="2.70.9.20">
    <property type="entry name" value="Major capsid protein Vp54"/>
    <property type="match status" value="1"/>
</dbReference>
<feature type="domain" description="Major capsid protein N-terminal" evidence="2">
    <location>
        <begin position="27"/>
        <end position="92"/>
    </location>
</feature>
<sequence length="546" mass="60794">MTLGGGLLQLVAQGKQDVFLTGNPQITWFKMVYRRYTNFSVESQAIYFDGTPDFGKRLTCVVPRRGDLLGPLLLEITLPQIKYKAGTYINTDGNATTATFTGSVSATILTVTAMSTGPPASPPIEEGMYLIGSGITPGTQIISSGTGTGGVGTYTVSVSYMGTVSVNEATTKTFIVQDQNDKASYITNLGHAMIEEVSVEIGEQEIDKQTGEWMHIWSKLSTQPGVQAGFNDMVYNYADGVAPPSTQPVLDNSVSIGGSTYQYGAVKLYVPLQFWFNKNPGLYLPLLALQYHPIRLNLKLRPLSQLIQFYDTNCSNNAACANPPELEPAKIIDLRLYGDFVNLDTEERRRFVSNSHEYLIEQIQYTPNISIPDKTTTAMVSLDFNHPLREIIWIIQRDCMTTVNDWFNYSPLSTFLGESGNNSINMLQQALLQLDGYDRFEVRDAGYFRLVQPYQYHTNVPTDTFIYCYSFAIRPEELQPSGSLNASRIDSMNLQIALRPDPPSTLTDQSDPRYVPIRGNAHIRIYTTNHNILRIVNGFGGLLFKI</sequence>
<evidence type="ECO:0000313" key="3">
    <source>
        <dbReference type="EMBL" id="QHU12985.1"/>
    </source>
</evidence>
<protein>
    <recommendedName>
        <fullName evidence="4">Major capsid protein N-terminal domain-containing protein</fullName>
    </recommendedName>
</protein>
<dbReference type="Pfam" id="PF16903">
    <property type="entry name" value="Capsid_N"/>
    <property type="match status" value="2"/>
</dbReference>
<name>A0A6C0K4J8_9ZZZZ</name>
<dbReference type="SUPFAM" id="SSF49749">
    <property type="entry name" value="Group II dsDNA viruses VP"/>
    <property type="match status" value="2"/>
</dbReference>
<dbReference type="InterPro" id="IPR007542">
    <property type="entry name" value="MCP_C"/>
</dbReference>
<dbReference type="GO" id="GO:0005198">
    <property type="term" value="F:structural molecule activity"/>
    <property type="evidence" value="ECO:0007669"/>
    <property type="project" value="InterPro"/>
</dbReference>
<evidence type="ECO:0000259" key="2">
    <source>
        <dbReference type="Pfam" id="PF16903"/>
    </source>
</evidence>
<feature type="domain" description="Major capsid protein N-terminal" evidence="2">
    <location>
        <begin position="178"/>
        <end position="344"/>
    </location>
</feature>
<feature type="domain" description="Major capsid protein C-terminal" evidence="1">
    <location>
        <begin position="347"/>
        <end position="541"/>
    </location>
</feature>
<dbReference type="InterPro" id="IPR038519">
    <property type="entry name" value="MCP_C_sf"/>
</dbReference>
<dbReference type="InterPro" id="IPR031654">
    <property type="entry name" value="Capsid_N"/>
</dbReference>
<dbReference type="Pfam" id="PF04451">
    <property type="entry name" value="Capsid_NCLDV"/>
    <property type="match status" value="1"/>
</dbReference>
<reference evidence="3" key="1">
    <citation type="journal article" date="2020" name="Nature">
        <title>Giant virus diversity and host interactions through global metagenomics.</title>
        <authorList>
            <person name="Schulz F."/>
            <person name="Roux S."/>
            <person name="Paez-Espino D."/>
            <person name="Jungbluth S."/>
            <person name="Walsh D.A."/>
            <person name="Denef V.J."/>
            <person name="McMahon K.D."/>
            <person name="Konstantinidis K.T."/>
            <person name="Eloe-Fadrosh E.A."/>
            <person name="Kyrpides N.C."/>
            <person name="Woyke T."/>
        </authorList>
    </citation>
    <scope>NUCLEOTIDE SEQUENCE</scope>
    <source>
        <strain evidence="3">GVMAG-S-1101172-89</strain>
    </source>
</reference>
<accession>A0A6C0K4J8</accession>
<dbReference type="AlphaFoldDB" id="A0A6C0K4J8"/>
<evidence type="ECO:0008006" key="4">
    <source>
        <dbReference type="Google" id="ProtNLM"/>
    </source>
</evidence>
<dbReference type="InterPro" id="IPR016112">
    <property type="entry name" value="VP_dsDNA_II"/>
</dbReference>
<dbReference type="Gene3D" id="2.70.9.10">
    <property type="entry name" value="Adenovirus Type 2 Hexon, domain 4"/>
    <property type="match status" value="2"/>
</dbReference>
<evidence type="ECO:0000259" key="1">
    <source>
        <dbReference type="Pfam" id="PF04451"/>
    </source>
</evidence>
<proteinExistence type="predicted"/>
<dbReference type="EMBL" id="MN740811">
    <property type="protein sequence ID" value="QHU12985.1"/>
    <property type="molecule type" value="Genomic_DNA"/>
</dbReference>
<organism evidence="3">
    <name type="scientific">viral metagenome</name>
    <dbReference type="NCBI Taxonomy" id="1070528"/>
    <lineage>
        <taxon>unclassified sequences</taxon>
        <taxon>metagenomes</taxon>
        <taxon>organismal metagenomes</taxon>
    </lineage>
</organism>